<dbReference type="EMBL" id="MFPS01000007">
    <property type="protein sequence ID" value="OGH59494.1"/>
    <property type="molecule type" value="Genomic_DNA"/>
</dbReference>
<dbReference type="Gene3D" id="3.50.30.20">
    <property type="entry name" value="Carbamoyl-phosphate synthase small subunit, N-terminal domain"/>
    <property type="match status" value="1"/>
</dbReference>
<feature type="binding site" evidence="8">
    <location>
        <position position="227"/>
    </location>
    <ligand>
        <name>L-glutamine</name>
        <dbReference type="ChEBI" id="CHEBI:58359"/>
    </ligand>
</feature>
<accession>A0A1F6LJM1</accession>
<comment type="pathway">
    <text evidence="8">Pyrimidine metabolism; UMP biosynthesis via de novo pathway; (S)-dihydroorotate from bicarbonate: step 1/3.</text>
</comment>
<dbReference type="PROSITE" id="PS51273">
    <property type="entry name" value="GATASE_TYPE_1"/>
    <property type="match status" value="1"/>
</dbReference>
<comment type="subunit">
    <text evidence="8">Composed of two chains; the small (or glutamine) chain promotes the hydrolysis of glutamine to ammonia, which is used by the large (or ammonia) chain to synthesize carbamoyl phosphate. Tetramer of heterodimers (alpha,beta)4.</text>
</comment>
<dbReference type="GO" id="GO:0006207">
    <property type="term" value="P:'de novo' pyrimidine nucleobase biosynthetic process"/>
    <property type="evidence" value="ECO:0007669"/>
    <property type="project" value="InterPro"/>
</dbReference>
<gene>
    <name evidence="8" type="primary">carA</name>
    <name evidence="10" type="ORF">A2725_01575</name>
</gene>
<comment type="caution">
    <text evidence="10">The sequence shown here is derived from an EMBL/GenBank/DDBJ whole genome shotgun (WGS) entry which is preliminary data.</text>
</comment>
<organism evidence="10 11">
    <name type="scientific">Candidatus Magasanikbacteria bacterium RIFCSPHIGHO2_01_FULL_33_34</name>
    <dbReference type="NCBI Taxonomy" id="1798671"/>
    <lineage>
        <taxon>Bacteria</taxon>
        <taxon>Candidatus Magasanikiibacteriota</taxon>
    </lineage>
</organism>
<dbReference type="InterPro" id="IPR029062">
    <property type="entry name" value="Class_I_gatase-like"/>
</dbReference>
<evidence type="ECO:0000256" key="7">
    <source>
        <dbReference type="ARBA" id="ARBA00048816"/>
    </source>
</evidence>
<proteinExistence type="inferred from homology"/>
<evidence type="ECO:0000256" key="4">
    <source>
        <dbReference type="ARBA" id="ARBA00022741"/>
    </source>
</evidence>
<keyword evidence="8" id="KW-0055">Arginine biosynthesis</keyword>
<dbReference type="Proteomes" id="UP000177067">
    <property type="component" value="Unassembled WGS sequence"/>
</dbReference>
<dbReference type="InterPro" id="IPR002474">
    <property type="entry name" value="CarbamoylP_synth_ssu_N"/>
</dbReference>
<evidence type="ECO:0000256" key="5">
    <source>
        <dbReference type="ARBA" id="ARBA00022840"/>
    </source>
</evidence>
<evidence type="ECO:0000313" key="11">
    <source>
        <dbReference type="Proteomes" id="UP000177067"/>
    </source>
</evidence>
<dbReference type="InterPro" id="IPR017926">
    <property type="entry name" value="GATASE"/>
</dbReference>
<feature type="binding site" evidence="8">
    <location>
        <position position="297"/>
    </location>
    <ligand>
        <name>L-glutamine</name>
        <dbReference type="ChEBI" id="CHEBI:58359"/>
    </ligand>
</feature>
<evidence type="ECO:0000256" key="6">
    <source>
        <dbReference type="ARBA" id="ARBA00022962"/>
    </source>
</evidence>
<keyword evidence="4 8" id="KW-0547">Nucleotide-binding</keyword>
<evidence type="ECO:0000259" key="9">
    <source>
        <dbReference type="SMART" id="SM01097"/>
    </source>
</evidence>
<dbReference type="GO" id="GO:0006541">
    <property type="term" value="P:glutamine metabolic process"/>
    <property type="evidence" value="ECO:0007669"/>
    <property type="project" value="InterPro"/>
</dbReference>
<evidence type="ECO:0000256" key="1">
    <source>
        <dbReference type="ARBA" id="ARBA00005077"/>
    </source>
</evidence>
<dbReference type="HAMAP" id="MF_01209">
    <property type="entry name" value="CPSase_S_chain"/>
    <property type="match status" value="1"/>
</dbReference>
<dbReference type="InterPro" id="IPR050472">
    <property type="entry name" value="Anth_synth/Amidotransfase"/>
</dbReference>
<evidence type="ECO:0000313" key="10">
    <source>
        <dbReference type="EMBL" id="OGH59494.1"/>
    </source>
</evidence>
<reference evidence="10 11" key="1">
    <citation type="journal article" date="2016" name="Nat. Commun.">
        <title>Thousands of microbial genomes shed light on interconnected biogeochemical processes in an aquifer system.</title>
        <authorList>
            <person name="Anantharaman K."/>
            <person name="Brown C.T."/>
            <person name="Hug L.A."/>
            <person name="Sharon I."/>
            <person name="Castelle C.J."/>
            <person name="Probst A.J."/>
            <person name="Thomas B.C."/>
            <person name="Singh A."/>
            <person name="Wilkins M.J."/>
            <person name="Karaoz U."/>
            <person name="Brodie E.L."/>
            <person name="Williams K.H."/>
            <person name="Hubbard S.S."/>
            <person name="Banfield J.F."/>
        </authorList>
    </citation>
    <scope>NUCLEOTIDE SEQUENCE [LARGE SCALE GENOMIC DNA]</scope>
</reference>
<dbReference type="UniPathway" id="UPA00068">
    <property type="reaction ID" value="UER00171"/>
</dbReference>
<feature type="binding site" evidence="8">
    <location>
        <position position="298"/>
    </location>
    <ligand>
        <name>L-glutamine</name>
        <dbReference type="ChEBI" id="CHEBI:58359"/>
    </ligand>
</feature>
<dbReference type="CDD" id="cd01744">
    <property type="entry name" value="GATase1_CPSase"/>
    <property type="match status" value="1"/>
</dbReference>
<feature type="binding site" evidence="8">
    <location>
        <position position="49"/>
    </location>
    <ligand>
        <name>L-glutamine</name>
        <dbReference type="ChEBI" id="CHEBI:58359"/>
    </ligand>
</feature>
<keyword evidence="5 8" id="KW-0067">ATP-binding</keyword>
<dbReference type="UniPathway" id="UPA00070">
    <property type="reaction ID" value="UER00115"/>
</dbReference>
<feature type="region of interest" description="CPSase" evidence="8">
    <location>
        <begin position="1"/>
        <end position="179"/>
    </location>
</feature>
<dbReference type="PANTHER" id="PTHR43418">
    <property type="entry name" value="MULTIFUNCTIONAL TRYPTOPHAN BIOSYNTHESIS PROTEIN-RELATED"/>
    <property type="match status" value="1"/>
</dbReference>
<evidence type="ECO:0000256" key="2">
    <source>
        <dbReference type="ARBA" id="ARBA00007800"/>
    </source>
</evidence>
<dbReference type="Pfam" id="PF00117">
    <property type="entry name" value="GATase"/>
    <property type="match status" value="1"/>
</dbReference>
<feature type="binding site" evidence="8">
    <location>
        <position position="295"/>
    </location>
    <ligand>
        <name>L-glutamine</name>
        <dbReference type="ChEBI" id="CHEBI:58359"/>
    </ligand>
</feature>
<keyword evidence="8" id="KW-0665">Pyrimidine biosynthesis</keyword>
<dbReference type="Pfam" id="PF00988">
    <property type="entry name" value="CPSase_sm_chain"/>
    <property type="match status" value="1"/>
</dbReference>
<dbReference type="PANTHER" id="PTHR43418:SF7">
    <property type="entry name" value="CARBAMOYL-PHOSPHATE SYNTHASE SMALL CHAIN"/>
    <property type="match status" value="1"/>
</dbReference>
<feature type="binding site" evidence="8">
    <location>
        <position position="254"/>
    </location>
    <ligand>
        <name>L-glutamine</name>
        <dbReference type="ChEBI" id="CHEBI:58359"/>
    </ligand>
</feature>
<feature type="binding site" evidence="8">
    <location>
        <position position="257"/>
    </location>
    <ligand>
        <name>L-glutamine</name>
        <dbReference type="ChEBI" id="CHEBI:58359"/>
    </ligand>
</feature>
<dbReference type="PRINTS" id="PR00099">
    <property type="entry name" value="CPSGATASE"/>
</dbReference>
<comment type="function">
    <text evidence="8">Small subunit of the glutamine-dependent carbamoyl phosphate synthetase (CPSase). CPSase catalyzes the formation of carbamoyl phosphate from the ammonia moiety of glutamine, carbonate, and phosphate donated by ATP, constituting the first step of 2 biosynthetic pathways, one leading to arginine and/or urea and the other to pyrimidine nucleotides. The small subunit (glutamine amidotransferase) binds and cleaves glutamine to supply the large subunit with the substrate ammonia.</text>
</comment>
<keyword evidence="6 8" id="KW-0315">Glutamine amidotransferase</keyword>
<dbReference type="PRINTS" id="PR00096">
    <property type="entry name" value="GATASE"/>
</dbReference>
<dbReference type="InterPro" id="IPR036480">
    <property type="entry name" value="CarbP_synth_ssu_N_sf"/>
</dbReference>
<dbReference type="GO" id="GO:0006526">
    <property type="term" value="P:L-arginine biosynthetic process"/>
    <property type="evidence" value="ECO:0007669"/>
    <property type="project" value="UniProtKB-UniRule"/>
</dbReference>
<dbReference type="SUPFAM" id="SSF52021">
    <property type="entry name" value="Carbamoyl phosphate synthetase, small subunit N-terminal domain"/>
    <property type="match status" value="1"/>
</dbReference>
<comment type="catalytic activity">
    <reaction evidence="8">
        <text>L-glutamine + H2O = L-glutamate + NH4(+)</text>
        <dbReference type="Rhea" id="RHEA:15889"/>
        <dbReference type="ChEBI" id="CHEBI:15377"/>
        <dbReference type="ChEBI" id="CHEBI:28938"/>
        <dbReference type="ChEBI" id="CHEBI:29985"/>
        <dbReference type="ChEBI" id="CHEBI:58359"/>
    </reaction>
</comment>
<evidence type="ECO:0000256" key="3">
    <source>
        <dbReference type="ARBA" id="ARBA00022598"/>
    </source>
</evidence>
<dbReference type="InterPro" id="IPR035686">
    <property type="entry name" value="CPSase_GATase1"/>
</dbReference>
<dbReference type="InterPro" id="IPR006274">
    <property type="entry name" value="CarbamoylP_synth_ssu"/>
</dbReference>
<comment type="similarity">
    <text evidence="2 8">Belongs to the CarA family.</text>
</comment>
<protein>
    <recommendedName>
        <fullName evidence="8">Carbamoyl phosphate synthase small chain</fullName>
        <ecNumber evidence="8">6.3.5.5</ecNumber>
    </recommendedName>
    <alternativeName>
        <fullName evidence="8">Carbamoyl phosphate synthetase glutamine chain</fullName>
    </alternativeName>
</protein>
<comment type="catalytic activity">
    <reaction evidence="7 8">
        <text>hydrogencarbonate + L-glutamine + 2 ATP + H2O = carbamoyl phosphate + L-glutamate + 2 ADP + phosphate + 2 H(+)</text>
        <dbReference type="Rhea" id="RHEA:18633"/>
        <dbReference type="ChEBI" id="CHEBI:15377"/>
        <dbReference type="ChEBI" id="CHEBI:15378"/>
        <dbReference type="ChEBI" id="CHEBI:17544"/>
        <dbReference type="ChEBI" id="CHEBI:29985"/>
        <dbReference type="ChEBI" id="CHEBI:30616"/>
        <dbReference type="ChEBI" id="CHEBI:43474"/>
        <dbReference type="ChEBI" id="CHEBI:58228"/>
        <dbReference type="ChEBI" id="CHEBI:58359"/>
        <dbReference type="ChEBI" id="CHEBI:456216"/>
        <dbReference type="EC" id="6.3.5.5"/>
    </reaction>
</comment>
<dbReference type="GO" id="GO:0004088">
    <property type="term" value="F:carbamoyl-phosphate synthase (glutamine-hydrolyzing) activity"/>
    <property type="evidence" value="ECO:0007669"/>
    <property type="project" value="UniProtKB-UniRule"/>
</dbReference>
<dbReference type="EC" id="6.3.5.5" evidence="8"/>
<feature type="binding site" evidence="8">
    <location>
        <position position="225"/>
    </location>
    <ligand>
        <name>L-glutamine</name>
        <dbReference type="ChEBI" id="CHEBI:58359"/>
    </ligand>
</feature>
<sequence>MEFIESQLILKKGITFKGLSPSNQKEIYYGEVVFTTGMTGYIETLTDPSYAGEIITFTYPLIGNYGVPEKKYWESEKIHVSGIIVSEACTNWDHINGKSSLLNWLESQKVPIMTNVDTRELTKQLREYGVMPGAILPTNYSSNSQNKKLNYTNLSDQNLIPEVSTKIKNIYNQKKSNNKTIIVVDCGIKNNILRSLKELPLTIHHVPYNYDYTQEKFDAVFLSNGPGDPKVCIETIAILKKAMKLEKPIFGICLGSQILALAAGADTYKLKYGHRGQNQPCREEKTGKCFITSQNHGYAVDEKTIPKDWYINFRNLNDNSVEGISHKTLPFFSVQFHPEASPGPTDTKWLFEKFYDLI</sequence>
<feature type="domain" description="Carbamoyl-phosphate synthase small subunit N-terminal" evidence="9">
    <location>
        <begin position="4"/>
        <end position="136"/>
    </location>
</feature>
<keyword evidence="3 8" id="KW-0436">Ligase</keyword>
<feature type="active site" description="Nucleophile" evidence="8">
    <location>
        <position position="253"/>
    </location>
</feature>
<feature type="active site" evidence="8">
    <location>
        <position position="339"/>
    </location>
</feature>
<dbReference type="GO" id="GO:0004359">
    <property type="term" value="F:glutaminase activity"/>
    <property type="evidence" value="ECO:0007669"/>
    <property type="project" value="RHEA"/>
</dbReference>
<dbReference type="GO" id="GO:0005524">
    <property type="term" value="F:ATP binding"/>
    <property type="evidence" value="ECO:0007669"/>
    <property type="project" value="UniProtKB-UniRule"/>
</dbReference>
<keyword evidence="8" id="KW-0028">Amino-acid biosynthesis</keyword>
<evidence type="ECO:0000256" key="8">
    <source>
        <dbReference type="HAMAP-Rule" id="MF_01209"/>
    </source>
</evidence>
<feature type="active site" evidence="8">
    <location>
        <position position="337"/>
    </location>
</feature>
<dbReference type="NCBIfam" id="TIGR01368">
    <property type="entry name" value="CPSaseIIsmall"/>
    <property type="match status" value="1"/>
</dbReference>
<dbReference type="Gene3D" id="3.40.50.880">
    <property type="match status" value="1"/>
</dbReference>
<name>A0A1F6LJM1_9BACT</name>
<dbReference type="SUPFAM" id="SSF52317">
    <property type="entry name" value="Class I glutamine amidotransferase-like"/>
    <property type="match status" value="1"/>
</dbReference>
<dbReference type="SMART" id="SM01097">
    <property type="entry name" value="CPSase_sm_chain"/>
    <property type="match status" value="1"/>
</dbReference>
<dbReference type="AlphaFoldDB" id="A0A1F6LJM1"/>
<dbReference type="GO" id="GO:0044205">
    <property type="term" value="P:'de novo' UMP biosynthetic process"/>
    <property type="evidence" value="ECO:0007669"/>
    <property type="project" value="UniProtKB-UniRule"/>
</dbReference>
<comment type="pathway">
    <text evidence="1 8">Amino-acid biosynthesis; L-arginine biosynthesis; carbamoyl phosphate from bicarbonate: step 1/1.</text>
</comment>
<dbReference type="NCBIfam" id="NF009475">
    <property type="entry name" value="PRK12838.1"/>
    <property type="match status" value="1"/>
</dbReference>
<dbReference type="PRINTS" id="PR00097">
    <property type="entry name" value="ANTSNTHASEII"/>
</dbReference>